<evidence type="ECO:0000313" key="8">
    <source>
        <dbReference type="Proteomes" id="UP000028569"/>
    </source>
</evidence>
<dbReference type="OrthoDB" id="5296019at2"/>
<dbReference type="PROSITE" id="PS51257">
    <property type="entry name" value="PROKAR_LIPOPROTEIN"/>
    <property type="match status" value="1"/>
</dbReference>
<evidence type="ECO:0000256" key="6">
    <source>
        <dbReference type="SAM" id="SignalP"/>
    </source>
</evidence>
<reference evidence="7 8" key="1">
    <citation type="journal article" date="2014" name="Appl. Environ. Microbiol.">
        <title>Genomic encyclopedia of type strains of the genus Bifidobacterium.</title>
        <authorList>
            <person name="Milani C."/>
            <person name="Lugli G.A."/>
            <person name="Duranti S."/>
            <person name="Turroni F."/>
            <person name="Bottacini F."/>
            <person name="Mangifesta M."/>
            <person name="Sanchez B."/>
            <person name="Viappiani A."/>
            <person name="Mancabelli L."/>
            <person name="Taminiau B."/>
            <person name="Delcenserie V."/>
            <person name="Barrangou R."/>
            <person name="Margolles A."/>
            <person name="van Sinderen D."/>
            <person name="Ventura M."/>
        </authorList>
    </citation>
    <scope>NUCLEOTIDE SEQUENCE [LARGE SCALE GENOMIC DNA]</scope>
    <source>
        <strain evidence="7 8">LMG 11587</strain>
    </source>
</reference>
<comment type="similarity">
    <text evidence="5">Belongs to the bacterial solute-binding protein 9 family.</text>
</comment>
<feature type="chain" id="PRO_5001831562" evidence="6">
    <location>
        <begin position="31"/>
        <end position="302"/>
    </location>
</feature>
<sequence length="302" mass="32646">MPKRSLLSSLPSIVAALVCLALLISTAACGASEQGGQGSGPISVVTSINQWSSLVAQLGGDQVEVKTILKNTSTDAHDYEPTTADIAMISKADLVIVNGAGLDGWATKAAKTNGTELVDLAARSGHRTGDNPHIWFSSQARSDAAKAVTQAYKKLRPRESKQFDSLNKAWNRKQTELKERIAKVGEDTRGKRFAATESVANYLTEDLGMEDLTPQGYLRAAANESEPSPDDIRQFQELLREAKVDLLVFNSQESNSVTDQIMGASMASKIPVVRVSEQMPSEYQTLEDWIDALIEEFATAAD</sequence>
<evidence type="ECO:0000256" key="1">
    <source>
        <dbReference type="ARBA" id="ARBA00004196"/>
    </source>
</evidence>
<evidence type="ECO:0000313" key="7">
    <source>
        <dbReference type="EMBL" id="AIC92208.1"/>
    </source>
</evidence>
<evidence type="ECO:0000256" key="4">
    <source>
        <dbReference type="ARBA" id="ARBA00022729"/>
    </source>
</evidence>
<keyword evidence="4 6" id="KW-0732">Signal</keyword>
<dbReference type="InterPro" id="IPR050492">
    <property type="entry name" value="Bact_metal-bind_prot9"/>
</dbReference>
<dbReference type="PANTHER" id="PTHR42953:SF1">
    <property type="entry name" value="METAL-BINDING PROTEIN HI_0362-RELATED"/>
    <property type="match status" value="1"/>
</dbReference>
<dbReference type="KEGG" id="bii:BINDI_0944"/>
<accession>A0A087VV96</accession>
<protein>
    <submittedName>
        <fullName evidence="7">ABC transporter solute-binding protein</fullName>
    </submittedName>
</protein>
<dbReference type="Pfam" id="PF01297">
    <property type="entry name" value="ZnuA"/>
    <property type="match status" value="1"/>
</dbReference>
<dbReference type="SUPFAM" id="SSF53807">
    <property type="entry name" value="Helical backbone' metal receptor"/>
    <property type="match status" value="1"/>
</dbReference>
<dbReference type="HOGENOM" id="CLU_016838_0_1_11"/>
<organism evidence="7 8">
    <name type="scientific">Bifidobacterium [indicum] DSM 20214 = LMG 11587</name>
    <dbReference type="NCBI Taxonomy" id="1341694"/>
    <lineage>
        <taxon>Bacteria</taxon>
        <taxon>Bacillati</taxon>
        <taxon>Actinomycetota</taxon>
        <taxon>Actinomycetes</taxon>
        <taxon>Bifidobacteriales</taxon>
        <taxon>Bifidobacteriaceae</taxon>
        <taxon>Bifidobacterium</taxon>
    </lineage>
</organism>
<dbReference type="Gene3D" id="3.40.50.1980">
    <property type="entry name" value="Nitrogenase molybdenum iron protein domain"/>
    <property type="match status" value="2"/>
</dbReference>
<dbReference type="EMBL" id="CP006018">
    <property type="protein sequence ID" value="AIC92208.1"/>
    <property type="molecule type" value="Genomic_DNA"/>
</dbReference>
<keyword evidence="3" id="KW-0479">Metal-binding</keyword>
<dbReference type="InterPro" id="IPR006127">
    <property type="entry name" value="ZnuA-like"/>
</dbReference>
<dbReference type="Proteomes" id="UP000028569">
    <property type="component" value="Chromosome"/>
</dbReference>
<dbReference type="GO" id="GO:0030001">
    <property type="term" value="P:metal ion transport"/>
    <property type="evidence" value="ECO:0007669"/>
    <property type="project" value="InterPro"/>
</dbReference>
<dbReference type="GO" id="GO:0030313">
    <property type="term" value="C:cell envelope"/>
    <property type="evidence" value="ECO:0007669"/>
    <property type="project" value="UniProtKB-SubCell"/>
</dbReference>
<proteinExistence type="inferred from homology"/>
<dbReference type="GO" id="GO:0046872">
    <property type="term" value="F:metal ion binding"/>
    <property type="evidence" value="ECO:0007669"/>
    <property type="project" value="UniProtKB-KW"/>
</dbReference>
<dbReference type="RefSeq" id="WP_033490463.1">
    <property type="nucleotide sequence ID" value="NZ_CP006018.1"/>
</dbReference>
<evidence type="ECO:0000256" key="3">
    <source>
        <dbReference type="ARBA" id="ARBA00022723"/>
    </source>
</evidence>
<evidence type="ECO:0000256" key="5">
    <source>
        <dbReference type="RuleBase" id="RU003512"/>
    </source>
</evidence>
<dbReference type="AlphaFoldDB" id="A0A087VV96"/>
<dbReference type="PANTHER" id="PTHR42953">
    <property type="entry name" value="HIGH-AFFINITY ZINC UPTAKE SYSTEM PROTEIN ZNUA-RELATED"/>
    <property type="match status" value="1"/>
</dbReference>
<dbReference type="GO" id="GO:0007155">
    <property type="term" value="P:cell adhesion"/>
    <property type="evidence" value="ECO:0007669"/>
    <property type="project" value="InterPro"/>
</dbReference>
<dbReference type="PRINTS" id="PR00690">
    <property type="entry name" value="ADHESNFAMILY"/>
</dbReference>
<evidence type="ECO:0000256" key="2">
    <source>
        <dbReference type="ARBA" id="ARBA00022448"/>
    </source>
</evidence>
<comment type="subcellular location">
    <subcellularLocation>
        <location evidence="1">Cell envelope</location>
    </subcellularLocation>
</comment>
<feature type="signal peptide" evidence="6">
    <location>
        <begin position="1"/>
        <end position="30"/>
    </location>
</feature>
<keyword evidence="8" id="KW-1185">Reference proteome</keyword>
<dbReference type="InterPro" id="IPR006128">
    <property type="entry name" value="Lipoprotein_PsaA-like"/>
</dbReference>
<keyword evidence="2 5" id="KW-0813">Transport</keyword>
<gene>
    <name evidence="7" type="ORF">BINDI_0944</name>
</gene>
<name>A0A087VV96_9BIFI</name>